<dbReference type="Proteomes" id="UP001283361">
    <property type="component" value="Unassembled WGS sequence"/>
</dbReference>
<evidence type="ECO:0000313" key="2">
    <source>
        <dbReference type="EMBL" id="KAK3734454.1"/>
    </source>
</evidence>
<protein>
    <submittedName>
        <fullName evidence="2">Uncharacterized protein</fullName>
    </submittedName>
</protein>
<name>A0AAE0Y6G0_9GAST</name>
<organism evidence="2 3">
    <name type="scientific">Elysia crispata</name>
    <name type="common">lettuce slug</name>
    <dbReference type="NCBI Taxonomy" id="231223"/>
    <lineage>
        <taxon>Eukaryota</taxon>
        <taxon>Metazoa</taxon>
        <taxon>Spiralia</taxon>
        <taxon>Lophotrochozoa</taxon>
        <taxon>Mollusca</taxon>
        <taxon>Gastropoda</taxon>
        <taxon>Heterobranchia</taxon>
        <taxon>Euthyneura</taxon>
        <taxon>Panpulmonata</taxon>
        <taxon>Sacoglossa</taxon>
        <taxon>Placobranchoidea</taxon>
        <taxon>Plakobranchidae</taxon>
        <taxon>Elysia</taxon>
    </lineage>
</organism>
<dbReference type="AlphaFoldDB" id="A0AAE0Y6G0"/>
<feature type="region of interest" description="Disordered" evidence="1">
    <location>
        <begin position="69"/>
        <end position="90"/>
    </location>
</feature>
<sequence length="90" mass="10439">MNEHERRRNKGKCRYGRATRYHFQLSKSSPSIVFVFVPEALRETIVFLQCFVSHPGGHVQLGWLRRSASTDKEDSSREKDGALSEDLWSK</sequence>
<evidence type="ECO:0000313" key="3">
    <source>
        <dbReference type="Proteomes" id="UP001283361"/>
    </source>
</evidence>
<accession>A0AAE0Y6G0</accession>
<evidence type="ECO:0000256" key="1">
    <source>
        <dbReference type="SAM" id="MobiDB-lite"/>
    </source>
</evidence>
<dbReference type="EMBL" id="JAWDGP010006848">
    <property type="protein sequence ID" value="KAK3734454.1"/>
    <property type="molecule type" value="Genomic_DNA"/>
</dbReference>
<gene>
    <name evidence="2" type="ORF">RRG08_029129</name>
</gene>
<comment type="caution">
    <text evidence="2">The sequence shown here is derived from an EMBL/GenBank/DDBJ whole genome shotgun (WGS) entry which is preliminary data.</text>
</comment>
<proteinExistence type="predicted"/>
<reference evidence="2" key="1">
    <citation type="journal article" date="2023" name="G3 (Bethesda)">
        <title>A reference genome for the long-term kleptoplast-retaining sea slug Elysia crispata morphotype clarki.</title>
        <authorList>
            <person name="Eastman K.E."/>
            <person name="Pendleton A.L."/>
            <person name="Shaikh M.A."/>
            <person name="Suttiyut T."/>
            <person name="Ogas R."/>
            <person name="Tomko P."/>
            <person name="Gavelis G."/>
            <person name="Widhalm J.R."/>
            <person name="Wisecaver J.H."/>
        </authorList>
    </citation>
    <scope>NUCLEOTIDE SEQUENCE</scope>
    <source>
        <strain evidence="2">ECLA1</strain>
    </source>
</reference>
<keyword evidence="3" id="KW-1185">Reference proteome</keyword>